<sequence length="215" mass="22926">MTAIPAPFAGVPRVNLMPRSEVVRRERDKLVRLWVWVVLGAIVVALLIIAGAFAFKFFADQRLAAEQAETNALLVEISSLSEVSQALATEAELTDYRTEAMAADLAWTPVIAKISGILPAETALTAFDFAAGGAAQGDDPTAEQGVVGTVTIDSPTPLDIVAIIRSLRGVEGVLYADGQSVTSSQVSEGRYAYLLDVEFDQTVYSNQYAAEEGSE</sequence>
<evidence type="ECO:0008006" key="3">
    <source>
        <dbReference type="Google" id="ProtNLM"/>
    </source>
</evidence>
<feature type="transmembrane region" description="Helical" evidence="1">
    <location>
        <begin position="33"/>
        <end position="55"/>
    </location>
</feature>
<evidence type="ECO:0000256" key="1">
    <source>
        <dbReference type="SAM" id="Phobius"/>
    </source>
</evidence>
<evidence type="ECO:0000313" key="2">
    <source>
        <dbReference type="EMBL" id="WZO33212.1"/>
    </source>
</evidence>
<keyword evidence="1" id="KW-0472">Membrane</keyword>
<dbReference type="AlphaFoldDB" id="A0AAU6S8I1"/>
<name>A0AAU6S8I1_9MICO</name>
<protein>
    <recommendedName>
        <fullName evidence="3">Fimbrial assembly protein (PilN)</fullName>
    </recommendedName>
</protein>
<keyword evidence="1" id="KW-1133">Transmembrane helix</keyword>
<dbReference type="RefSeq" id="WP_349427776.1">
    <property type="nucleotide sequence ID" value="NZ_CP151632.1"/>
</dbReference>
<dbReference type="EMBL" id="CP151632">
    <property type="protein sequence ID" value="WZO33212.1"/>
    <property type="molecule type" value="Genomic_DNA"/>
</dbReference>
<organism evidence="2">
    <name type="scientific">Microbacterium sp. LWS13-1.2</name>
    <dbReference type="NCBI Taxonomy" id="3135264"/>
    <lineage>
        <taxon>Bacteria</taxon>
        <taxon>Bacillati</taxon>
        <taxon>Actinomycetota</taxon>
        <taxon>Actinomycetes</taxon>
        <taxon>Micrococcales</taxon>
        <taxon>Microbacteriaceae</taxon>
        <taxon>Microbacterium</taxon>
    </lineage>
</organism>
<gene>
    <name evidence="2" type="ORF">MRBLWS13_000829</name>
</gene>
<accession>A0AAU6S8I1</accession>
<proteinExistence type="predicted"/>
<reference evidence="2" key="1">
    <citation type="submission" date="2024-04" db="EMBL/GenBank/DDBJ databases">
        <authorList>
            <person name="Roder T."/>
            <person name="Oberhansli S."/>
            <person name="Kreuzer M."/>
        </authorList>
    </citation>
    <scope>NUCLEOTIDE SEQUENCE</scope>
    <source>
        <strain evidence="2">LWS13-1.2</strain>
    </source>
</reference>
<keyword evidence="1" id="KW-0812">Transmembrane</keyword>